<protein>
    <submittedName>
        <fullName evidence="2">Mitochondrial ribosomal protein subunit L20-domain-containing protein</fullName>
    </submittedName>
</protein>
<proteinExistence type="predicted"/>
<keyword evidence="2" id="KW-0689">Ribosomal protein</keyword>
<dbReference type="Pfam" id="PF12824">
    <property type="entry name" value="MRP-L20"/>
    <property type="match status" value="1"/>
</dbReference>
<comment type="caution">
    <text evidence="2">The sequence shown here is derived from an EMBL/GenBank/DDBJ whole genome shotgun (WGS) entry which is preliminary data.</text>
</comment>
<reference evidence="2" key="1">
    <citation type="journal article" date="2021" name="IMA Fungus">
        <title>Genomic characterization of three marine fungi, including Emericellopsis atlantica sp. nov. with signatures of a generalist lifestyle and marine biomass degradation.</title>
        <authorList>
            <person name="Hagestad O.C."/>
            <person name="Hou L."/>
            <person name="Andersen J.H."/>
            <person name="Hansen E.H."/>
            <person name="Altermark B."/>
            <person name="Li C."/>
            <person name="Kuhnert E."/>
            <person name="Cox R.J."/>
            <person name="Crous P.W."/>
            <person name="Spatafora J.W."/>
            <person name="Lail K."/>
            <person name="Amirebrahimi M."/>
            <person name="Lipzen A."/>
            <person name="Pangilinan J."/>
            <person name="Andreopoulos W."/>
            <person name="Hayes R.D."/>
            <person name="Ng V."/>
            <person name="Grigoriev I.V."/>
            <person name="Jackson S.A."/>
            <person name="Sutton T.D.S."/>
            <person name="Dobson A.D.W."/>
            <person name="Rama T."/>
        </authorList>
    </citation>
    <scope>NUCLEOTIDE SEQUENCE</scope>
    <source>
        <strain evidence="2">TRa018bII</strain>
    </source>
</reference>
<keyword evidence="2" id="KW-0687">Ribonucleoprotein</keyword>
<dbReference type="PANTHER" id="PTHR28266:SF1">
    <property type="entry name" value="LARGE RIBOSOMAL SUBUNIT PROTEIN ML58"/>
    <property type="match status" value="1"/>
</dbReference>
<dbReference type="GO" id="GO:0003735">
    <property type="term" value="F:structural constituent of ribosome"/>
    <property type="evidence" value="ECO:0007669"/>
    <property type="project" value="TreeGrafter"/>
</dbReference>
<sequence>MDSCLLRRPAINLISNKNQCLVTLSNTWTRHESSYRRTKQRLNIRPAPEFVSSTARGQPDHIIFNPPSSEPSVLITPLKFLPKEDKRRQLLADAEAKFQPKAHATRLPPAISPKSKVPHHHLSDTDIAEIQSLKREDPEKWNANKLARKFNCSSMFVSICLKQCGADDTNYKKQEKDKLDAIRAKWGPRRTMAREDREKRKQMALRDE</sequence>
<evidence type="ECO:0000313" key="2">
    <source>
        <dbReference type="EMBL" id="KAG9239609.1"/>
    </source>
</evidence>
<gene>
    <name evidence="2" type="ORF">BJ875DRAFT_365376</name>
</gene>
<dbReference type="EMBL" id="MU251357">
    <property type="protein sequence ID" value="KAG9239609.1"/>
    <property type="molecule type" value="Genomic_DNA"/>
</dbReference>
<keyword evidence="3" id="KW-1185">Reference proteome</keyword>
<dbReference type="GO" id="GO:0005762">
    <property type="term" value="C:mitochondrial large ribosomal subunit"/>
    <property type="evidence" value="ECO:0007669"/>
    <property type="project" value="TreeGrafter"/>
</dbReference>
<accession>A0A9P8CA79</accession>
<dbReference type="OrthoDB" id="6021263at2759"/>
<organism evidence="2 3">
    <name type="scientific">Amylocarpus encephaloides</name>
    <dbReference type="NCBI Taxonomy" id="45428"/>
    <lineage>
        <taxon>Eukaryota</taxon>
        <taxon>Fungi</taxon>
        <taxon>Dikarya</taxon>
        <taxon>Ascomycota</taxon>
        <taxon>Pezizomycotina</taxon>
        <taxon>Leotiomycetes</taxon>
        <taxon>Helotiales</taxon>
        <taxon>Helotiales incertae sedis</taxon>
        <taxon>Amylocarpus</taxon>
    </lineage>
</organism>
<dbReference type="AlphaFoldDB" id="A0A9P8CA79"/>
<name>A0A9P8CA79_9HELO</name>
<feature type="region of interest" description="Disordered" evidence="1">
    <location>
        <begin position="101"/>
        <end position="121"/>
    </location>
</feature>
<dbReference type="PANTHER" id="PTHR28266">
    <property type="entry name" value="54S RIBOSOMAL PROTEIN L20, MITOCHONDRIAL"/>
    <property type="match status" value="1"/>
</dbReference>
<evidence type="ECO:0000313" key="3">
    <source>
        <dbReference type="Proteomes" id="UP000824998"/>
    </source>
</evidence>
<dbReference type="InterPro" id="IPR024388">
    <property type="entry name" value="Ribosomal_mL58"/>
</dbReference>
<evidence type="ECO:0000256" key="1">
    <source>
        <dbReference type="SAM" id="MobiDB-lite"/>
    </source>
</evidence>
<dbReference type="Proteomes" id="UP000824998">
    <property type="component" value="Unassembled WGS sequence"/>
</dbReference>